<comment type="caution">
    <text evidence="1">The sequence shown here is derived from an EMBL/GenBank/DDBJ whole genome shotgun (WGS) entry which is preliminary data.</text>
</comment>
<accession>A0A1E5PHM3</accession>
<dbReference type="Proteomes" id="UP000095759">
    <property type="component" value="Unassembled WGS sequence"/>
</dbReference>
<evidence type="ECO:0000313" key="2">
    <source>
        <dbReference type="Proteomes" id="UP000095759"/>
    </source>
</evidence>
<organism evidence="1 2">
    <name type="scientific">Streptomyces agglomeratus</name>
    <dbReference type="NCBI Taxonomy" id="285458"/>
    <lineage>
        <taxon>Bacteria</taxon>
        <taxon>Bacillati</taxon>
        <taxon>Actinomycetota</taxon>
        <taxon>Actinomycetes</taxon>
        <taxon>Kitasatosporales</taxon>
        <taxon>Streptomycetaceae</taxon>
        <taxon>Streptomyces</taxon>
    </lineage>
</organism>
<proteinExistence type="predicted"/>
<protein>
    <submittedName>
        <fullName evidence="1">Uncharacterized protein</fullName>
    </submittedName>
</protein>
<reference evidence="1 2" key="1">
    <citation type="submission" date="2016-08" db="EMBL/GenBank/DDBJ databases">
        <title>Complete genome sequence of Streptomyces agglomeratus strain 6-3-2, a novel anti-MRSA actinomycete isolated from Wuli of Tebit, China.</title>
        <authorList>
            <person name="Chen X."/>
        </authorList>
    </citation>
    <scope>NUCLEOTIDE SEQUENCE [LARGE SCALE GENOMIC DNA]</scope>
    <source>
        <strain evidence="1 2">6-3-2</strain>
    </source>
</reference>
<keyword evidence="2" id="KW-1185">Reference proteome</keyword>
<gene>
    <name evidence="1" type="ORF">AS594_35585</name>
</gene>
<dbReference type="AlphaFoldDB" id="A0A1E5PHM3"/>
<name>A0A1E5PHM3_9ACTN</name>
<evidence type="ECO:0000313" key="1">
    <source>
        <dbReference type="EMBL" id="OEJ28955.1"/>
    </source>
</evidence>
<sequence>MVPDGTSLTGFNSAYTHAKDRAVPFVCVSQGRGRWTVQADLRTAPGWGPLVEVEEFLHRTCGRLVDCGLAWPESSATATGIVLYGLPSEPAARTLASALHAALYGDTKPLTAAQRQCSGH</sequence>
<dbReference type="EMBL" id="MEHJ01000001">
    <property type="protein sequence ID" value="OEJ28955.1"/>
    <property type="molecule type" value="Genomic_DNA"/>
</dbReference>